<dbReference type="AlphaFoldDB" id="A0A7D4BA40"/>
<protein>
    <submittedName>
        <fullName evidence="2">Uncharacterized protein</fullName>
    </submittedName>
</protein>
<evidence type="ECO:0000256" key="1">
    <source>
        <dbReference type="SAM" id="SignalP"/>
    </source>
</evidence>
<dbReference type="KEGG" id="ttz:FHG85_02515"/>
<proteinExistence type="predicted"/>
<name>A0A7D4BA40_9BACT</name>
<keyword evidence="3" id="KW-1185">Reference proteome</keyword>
<dbReference type="Proteomes" id="UP000500961">
    <property type="component" value="Chromosome"/>
</dbReference>
<gene>
    <name evidence="2" type="ORF">FHG85_02515</name>
</gene>
<dbReference type="EMBL" id="CP041345">
    <property type="protein sequence ID" value="QKG79180.1"/>
    <property type="molecule type" value="Genomic_DNA"/>
</dbReference>
<sequence>MNTKKNLMLFSVLALGLVFSYQSKTSTQISVDTQIDDALTTLHYRFKHGGCYGGNIISFMTECAKLSGKDQDYTGKKDNCPS</sequence>
<accession>A0A7D4BA40</accession>
<keyword evidence="1" id="KW-0732">Signal</keyword>
<feature type="signal peptide" evidence="1">
    <location>
        <begin position="1"/>
        <end position="20"/>
    </location>
</feature>
<dbReference type="RefSeq" id="WP_173072698.1">
    <property type="nucleotide sequence ID" value="NZ_CP041345.1"/>
</dbReference>
<organism evidence="2 3">
    <name type="scientific">Tenuifilum thalassicum</name>
    <dbReference type="NCBI Taxonomy" id="2590900"/>
    <lineage>
        <taxon>Bacteria</taxon>
        <taxon>Pseudomonadati</taxon>
        <taxon>Bacteroidota</taxon>
        <taxon>Bacteroidia</taxon>
        <taxon>Bacteroidales</taxon>
        <taxon>Tenuifilaceae</taxon>
        <taxon>Tenuifilum</taxon>
    </lineage>
</organism>
<reference evidence="2 3" key="1">
    <citation type="submission" date="2019-07" db="EMBL/GenBank/DDBJ databases">
        <title>Thalassofilum flectens gen. nov., sp. nov., a novel moderate thermophilic anaerobe from a shallow sea hot spring in Kunashir Island (Russia), representing a new family in the order Bacteroidales, and proposal of Thalassofilacea fam. nov.</title>
        <authorList>
            <person name="Kochetkova T.V."/>
            <person name="Podosokorskaya O.A."/>
            <person name="Novikov A."/>
            <person name="Elcheninov A.G."/>
            <person name="Toshchakov S.V."/>
            <person name="Kublanov I.V."/>
        </authorList>
    </citation>
    <scope>NUCLEOTIDE SEQUENCE [LARGE SCALE GENOMIC DNA]</scope>
    <source>
        <strain evidence="2 3">38-H</strain>
    </source>
</reference>
<evidence type="ECO:0000313" key="3">
    <source>
        <dbReference type="Proteomes" id="UP000500961"/>
    </source>
</evidence>
<evidence type="ECO:0000313" key="2">
    <source>
        <dbReference type="EMBL" id="QKG79180.1"/>
    </source>
</evidence>
<feature type="chain" id="PRO_5029800181" evidence="1">
    <location>
        <begin position="21"/>
        <end position="82"/>
    </location>
</feature>